<reference evidence="1 2" key="2">
    <citation type="journal article" date="2013" name="Plant Cell Physiol.">
        <title>Rice Annotation Project Database (RAP-DB): an integrative and interactive database for rice genomics.</title>
        <authorList>
            <person name="Sakai H."/>
            <person name="Lee S.S."/>
            <person name="Tanaka T."/>
            <person name="Numa H."/>
            <person name="Kim J."/>
            <person name="Kawahara Y."/>
            <person name="Wakimoto H."/>
            <person name="Yang C.C."/>
            <person name="Iwamoto M."/>
            <person name="Abe T."/>
            <person name="Yamada Y."/>
            <person name="Muto A."/>
            <person name="Inokuchi H."/>
            <person name="Ikemura T."/>
            <person name="Matsumoto T."/>
            <person name="Sasaki T."/>
            <person name="Itoh T."/>
        </authorList>
    </citation>
    <scope>NUCLEOTIDE SEQUENCE [LARGE SCALE GENOMIC DNA]</scope>
    <source>
        <strain evidence="2">cv. Nipponbare</strain>
    </source>
</reference>
<dbReference type="AlphaFoldDB" id="A0A0P0XJ31"/>
<gene>
    <name evidence="1" type="ordered locus">Os08g0530033</name>
    <name evidence="1" type="ORF">OSNPB_080530033</name>
</gene>
<reference evidence="2" key="1">
    <citation type="journal article" date="2005" name="Nature">
        <title>The map-based sequence of the rice genome.</title>
        <authorList>
            <consortium name="International rice genome sequencing project (IRGSP)"/>
            <person name="Matsumoto T."/>
            <person name="Wu J."/>
            <person name="Kanamori H."/>
            <person name="Katayose Y."/>
            <person name="Fujisawa M."/>
            <person name="Namiki N."/>
            <person name="Mizuno H."/>
            <person name="Yamamoto K."/>
            <person name="Antonio B.A."/>
            <person name="Baba T."/>
            <person name="Sakata K."/>
            <person name="Nagamura Y."/>
            <person name="Aoki H."/>
            <person name="Arikawa K."/>
            <person name="Arita K."/>
            <person name="Bito T."/>
            <person name="Chiden Y."/>
            <person name="Fujitsuka N."/>
            <person name="Fukunaka R."/>
            <person name="Hamada M."/>
            <person name="Harada C."/>
            <person name="Hayashi A."/>
            <person name="Hijishita S."/>
            <person name="Honda M."/>
            <person name="Hosokawa S."/>
            <person name="Ichikawa Y."/>
            <person name="Idonuma A."/>
            <person name="Iijima M."/>
            <person name="Ikeda M."/>
            <person name="Ikeno M."/>
            <person name="Ito K."/>
            <person name="Ito S."/>
            <person name="Ito T."/>
            <person name="Ito Y."/>
            <person name="Ito Y."/>
            <person name="Iwabuchi A."/>
            <person name="Kamiya K."/>
            <person name="Karasawa W."/>
            <person name="Kurita K."/>
            <person name="Katagiri S."/>
            <person name="Kikuta A."/>
            <person name="Kobayashi H."/>
            <person name="Kobayashi N."/>
            <person name="Machita K."/>
            <person name="Maehara T."/>
            <person name="Masukawa M."/>
            <person name="Mizubayashi T."/>
            <person name="Mukai Y."/>
            <person name="Nagasaki H."/>
            <person name="Nagata Y."/>
            <person name="Naito S."/>
            <person name="Nakashima M."/>
            <person name="Nakama Y."/>
            <person name="Nakamichi Y."/>
            <person name="Nakamura M."/>
            <person name="Meguro A."/>
            <person name="Negishi M."/>
            <person name="Ohta I."/>
            <person name="Ohta T."/>
            <person name="Okamoto M."/>
            <person name="Ono N."/>
            <person name="Saji S."/>
            <person name="Sakaguchi M."/>
            <person name="Sakai K."/>
            <person name="Shibata M."/>
            <person name="Shimokawa T."/>
            <person name="Song J."/>
            <person name="Takazaki Y."/>
            <person name="Terasawa K."/>
            <person name="Tsugane M."/>
            <person name="Tsuji K."/>
            <person name="Ueda S."/>
            <person name="Waki K."/>
            <person name="Yamagata H."/>
            <person name="Yamamoto M."/>
            <person name="Yamamoto S."/>
            <person name="Yamane H."/>
            <person name="Yoshiki S."/>
            <person name="Yoshihara R."/>
            <person name="Yukawa K."/>
            <person name="Zhong H."/>
            <person name="Yano M."/>
            <person name="Yuan Q."/>
            <person name="Ouyang S."/>
            <person name="Liu J."/>
            <person name="Jones K.M."/>
            <person name="Gansberger K."/>
            <person name="Moffat K."/>
            <person name="Hill J."/>
            <person name="Bera J."/>
            <person name="Fadrosh D."/>
            <person name="Jin S."/>
            <person name="Johri S."/>
            <person name="Kim M."/>
            <person name="Overton L."/>
            <person name="Reardon M."/>
            <person name="Tsitrin T."/>
            <person name="Vuong H."/>
            <person name="Weaver B."/>
            <person name="Ciecko A."/>
            <person name="Tallon L."/>
            <person name="Jackson J."/>
            <person name="Pai G."/>
            <person name="Aken S.V."/>
            <person name="Utterback T."/>
            <person name="Reidmuller S."/>
            <person name="Feldblyum T."/>
            <person name="Hsiao J."/>
            <person name="Zismann V."/>
            <person name="Iobst S."/>
            <person name="de Vazeille A.R."/>
            <person name="Buell C.R."/>
            <person name="Ying K."/>
            <person name="Li Y."/>
            <person name="Lu T."/>
            <person name="Huang Y."/>
            <person name="Zhao Q."/>
            <person name="Feng Q."/>
            <person name="Zhang L."/>
            <person name="Zhu J."/>
            <person name="Weng Q."/>
            <person name="Mu J."/>
            <person name="Lu Y."/>
            <person name="Fan D."/>
            <person name="Liu Y."/>
            <person name="Guan J."/>
            <person name="Zhang Y."/>
            <person name="Yu S."/>
            <person name="Liu X."/>
            <person name="Zhang Y."/>
            <person name="Hong G."/>
            <person name="Han B."/>
            <person name="Choisne N."/>
            <person name="Demange N."/>
            <person name="Orjeda G."/>
            <person name="Samain S."/>
            <person name="Cattolico L."/>
            <person name="Pelletier E."/>
            <person name="Couloux A."/>
            <person name="Segurens B."/>
            <person name="Wincker P."/>
            <person name="D'Hont A."/>
            <person name="Scarpelli C."/>
            <person name="Weissenbach J."/>
            <person name="Salanoubat M."/>
            <person name="Quetier F."/>
            <person name="Yu Y."/>
            <person name="Kim H.R."/>
            <person name="Rambo T."/>
            <person name="Currie J."/>
            <person name="Collura K."/>
            <person name="Luo M."/>
            <person name="Yang T."/>
            <person name="Ammiraju J.S.S."/>
            <person name="Engler F."/>
            <person name="Soderlund C."/>
            <person name="Wing R.A."/>
            <person name="Palmer L.E."/>
            <person name="de la Bastide M."/>
            <person name="Spiegel L."/>
            <person name="Nascimento L."/>
            <person name="Zutavern T."/>
            <person name="O'Shaughnessy A."/>
            <person name="Dike S."/>
            <person name="Dedhia N."/>
            <person name="Preston R."/>
            <person name="Balija V."/>
            <person name="McCombie W.R."/>
            <person name="Chow T."/>
            <person name="Chen H."/>
            <person name="Chung M."/>
            <person name="Chen C."/>
            <person name="Shaw J."/>
            <person name="Wu H."/>
            <person name="Hsiao K."/>
            <person name="Chao Y."/>
            <person name="Chu M."/>
            <person name="Cheng C."/>
            <person name="Hour A."/>
            <person name="Lee P."/>
            <person name="Lin S."/>
            <person name="Lin Y."/>
            <person name="Liou J."/>
            <person name="Liu S."/>
            <person name="Hsing Y."/>
            <person name="Raghuvanshi S."/>
            <person name="Mohanty A."/>
            <person name="Bharti A.K."/>
            <person name="Gaur A."/>
            <person name="Gupta V."/>
            <person name="Kumar D."/>
            <person name="Ravi V."/>
            <person name="Vij S."/>
            <person name="Kapur A."/>
            <person name="Khurana P."/>
            <person name="Khurana P."/>
            <person name="Khurana J.P."/>
            <person name="Tyagi A.K."/>
            <person name="Gaikwad K."/>
            <person name="Singh A."/>
            <person name="Dalal V."/>
            <person name="Srivastava S."/>
            <person name="Dixit A."/>
            <person name="Pal A.K."/>
            <person name="Ghazi I.A."/>
            <person name="Yadav M."/>
            <person name="Pandit A."/>
            <person name="Bhargava A."/>
            <person name="Sureshbabu K."/>
            <person name="Batra K."/>
            <person name="Sharma T.R."/>
            <person name="Mohapatra T."/>
            <person name="Singh N.K."/>
            <person name="Messing J."/>
            <person name="Nelson A.B."/>
            <person name="Fuks G."/>
            <person name="Kavchok S."/>
            <person name="Keizer G."/>
            <person name="Linton E."/>
            <person name="Llaca V."/>
            <person name="Song R."/>
            <person name="Tanyolac B."/>
            <person name="Young S."/>
            <person name="Ho-Il K."/>
            <person name="Hahn J.H."/>
            <person name="Sangsakoo G."/>
            <person name="Vanavichit A."/>
            <person name="de Mattos Luiz.A.T."/>
            <person name="Zimmer P.D."/>
            <person name="Malone G."/>
            <person name="Dellagostin O."/>
            <person name="de Oliveira A.C."/>
            <person name="Bevan M."/>
            <person name="Bancroft I."/>
            <person name="Minx P."/>
            <person name="Cordum H."/>
            <person name="Wilson R."/>
            <person name="Cheng Z."/>
            <person name="Jin W."/>
            <person name="Jiang J."/>
            <person name="Leong S.A."/>
            <person name="Iwama H."/>
            <person name="Gojobori T."/>
            <person name="Itoh T."/>
            <person name="Niimura Y."/>
            <person name="Fujii Y."/>
            <person name="Habara T."/>
            <person name="Sakai H."/>
            <person name="Sato Y."/>
            <person name="Wilson G."/>
            <person name="Kumar K."/>
            <person name="McCouch S."/>
            <person name="Juretic N."/>
            <person name="Hoen D."/>
            <person name="Wright S."/>
            <person name="Bruskiewich R."/>
            <person name="Bureau T."/>
            <person name="Miyao A."/>
            <person name="Hirochika H."/>
            <person name="Nishikawa T."/>
            <person name="Kadowaki K."/>
            <person name="Sugiura M."/>
            <person name="Burr B."/>
            <person name="Sasaki T."/>
        </authorList>
    </citation>
    <scope>NUCLEOTIDE SEQUENCE [LARGE SCALE GENOMIC DNA]</scope>
    <source>
        <strain evidence="2">cv. Nipponbare</strain>
    </source>
</reference>
<dbReference type="InParanoid" id="A0A0P0XJ31"/>
<proteinExistence type="predicted"/>
<accession>A0A0P0XJ31</accession>
<keyword evidence="2" id="KW-1185">Reference proteome</keyword>
<protein>
    <submittedName>
        <fullName evidence="1">Os08g0530033 protein</fullName>
    </submittedName>
</protein>
<dbReference type="Gramene" id="Os08t0530033-00">
    <property type="protein sequence ID" value="Os08t0530033-00"/>
    <property type="gene ID" value="Os08g0530033"/>
</dbReference>
<dbReference type="PaxDb" id="39947-A0A0P0XJ31"/>
<organism evidence="1 2">
    <name type="scientific">Oryza sativa subsp. japonica</name>
    <name type="common">Rice</name>
    <dbReference type="NCBI Taxonomy" id="39947"/>
    <lineage>
        <taxon>Eukaryota</taxon>
        <taxon>Viridiplantae</taxon>
        <taxon>Streptophyta</taxon>
        <taxon>Embryophyta</taxon>
        <taxon>Tracheophyta</taxon>
        <taxon>Spermatophyta</taxon>
        <taxon>Magnoliopsida</taxon>
        <taxon>Liliopsida</taxon>
        <taxon>Poales</taxon>
        <taxon>Poaceae</taxon>
        <taxon>BOP clade</taxon>
        <taxon>Oryzoideae</taxon>
        <taxon>Oryzeae</taxon>
        <taxon>Oryzinae</taxon>
        <taxon>Oryza</taxon>
        <taxon>Oryza sativa</taxon>
    </lineage>
</organism>
<dbReference type="Proteomes" id="UP000059680">
    <property type="component" value="Chromosome 8"/>
</dbReference>
<name>A0A0P0XJ31_ORYSJ</name>
<evidence type="ECO:0000313" key="2">
    <source>
        <dbReference type="Proteomes" id="UP000059680"/>
    </source>
</evidence>
<dbReference type="EMBL" id="AP014964">
    <property type="protein sequence ID" value="BAT06384.1"/>
    <property type="molecule type" value="Genomic_DNA"/>
</dbReference>
<evidence type="ECO:0000313" key="1">
    <source>
        <dbReference type="EMBL" id="BAT06384.1"/>
    </source>
</evidence>
<reference evidence="1 2" key="3">
    <citation type="journal article" date="2013" name="Rice">
        <title>Improvement of the Oryza sativa Nipponbare reference genome using next generation sequence and optical map data.</title>
        <authorList>
            <person name="Kawahara Y."/>
            <person name="de la Bastide M."/>
            <person name="Hamilton J.P."/>
            <person name="Kanamori H."/>
            <person name="McCombie W.R."/>
            <person name="Ouyang S."/>
            <person name="Schwartz D.C."/>
            <person name="Tanaka T."/>
            <person name="Wu J."/>
            <person name="Zhou S."/>
            <person name="Childs K.L."/>
            <person name="Davidson R.M."/>
            <person name="Lin H."/>
            <person name="Quesada-Ocampo L."/>
            <person name="Vaillancourt B."/>
            <person name="Sakai H."/>
            <person name="Lee S.S."/>
            <person name="Kim J."/>
            <person name="Numa H."/>
            <person name="Itoh T."/>
            <person name="Buell C.R."/>
            <person name="Matsumoto T."/>
        </authorList>
    </citation>
    <scope>NUCLEOTIDE SEQUENCE [LARGE SCALE GENOMIC DNA]</scope>
    <source>
        <strain evidence="2">cv. Nipponbare</strain>
    </source>
</reference>
<sequence length="86" mass="9770">MATWLSPPRGMITSAYFLEGRTKSSNAGFTNLPYYNSISTEMTSLPLSTVSRLIRRARATNLCQQKFSYPSNHEPFDHEKLKCPPK</sequence>